<proteinExistence type="predicted"/>
<dbReference type="Proteomes" id="UP000826271">
    <property type="component" value="Unassembled WGS sequence"/>
</dbReference>
<feature type="region of interest" description="Disordered" evidence="1">
    <location>
        <begin position="410"/>
        <end position="435"/>
    </location>
</feature>
<reference evidence="2" key="1">
    <citation type="submission" date="2019-10" db="EMBL/GenBank/DDBJ databases">
        <authorList>
            <person name="Zhang R."/>
            <person name="Pan Y."/>
            <person name="Wang J."/>
            <person name="Ma R."/>
            <person name="Yu S."/>
        </authorList>
    </citation>
    <scope>NUCLEOTIDE SEQUENCE</scope>
    <source>
        <strain evidence="2">LA-IB0</strain>
        <tissue evidence="2">Leaf</tissue>
    </source>
</reference>
<name>A0AAV6WHD4_9LAMI</name>
<feature type="compositionally biased region" description="Polar residues" evidence="1">
    <location>
        <begin position="45"/>
        <end position="59"/>
    </location>
</feature>
<feature type="region of interest" description="Disordered" evidence="1">
    <location>
        <begin position="45"/>
        <end position="67"/>
    </location>
</feature>
<evidence type="ECO:0000313" key="3">
    <source>
        <dbReference type="Proteomes" id="UP000826271"/>
    </source>
</evidence>
<dbReference type="EMBL" id="WHWC01000016">
    <property type="protein sequence ID" value="KAG8367159.1"/>
    <property type="molecule type" value="Genomic_DNA"/>
</dbReference>
<feature type="compositionally biased region" description="Basic and acidic residues" evidence="1">
    <location>
        <begin position="350"/>
        <end position="362"/>
    </location>
</feature>
<evidence type="ECO:0000256" key="1">
    <source>
        <dbReference type="SAM" id="MobiDB-lite"/>
    </source>
</evidence>
<accession>A0AAV6WHD4</accession>
<sequence length="435" mass="47134">MTVLMFREVRSTLTSKTLQPIDMEGVVVEPVTPAKNLEFLNQASNCTTPSSSSPVNDSGQPKIGLGSGGDSTMVFECGTVRISEYSENIEVVTRKRKKVEGSSCNGEFDVRRNSEIRGLDFKLGLEKSSVVPNTSAVARLSHNLGDGVITEFVMDSEEVKDGGSLANSGLRNDSENLGLETVNNGKGKKKFSMEFKSLDLESCGKDIVEKEFLNLRSGKRVVKREMNDDKGHAGNLLEKSENSKESCTVLSGDVLVKSRLAASMEKDENGGWKERRLTRGEKGKGKVGSGDVLLSSSVSVNFELDDGVGMSLGDLKPDAIKLPKSVDSKEVVIDKGTITIEAGTKTRGRLSKEEKGKMKLEENNSSSNGVTAAELQRENINGNSVSEEVMSIVVDSDTAKDVWIELEMEFSKPEVDTSAPEDAENEIENDDEALN</sequence>
<comment type="caution">
    <text evidence="2">The sequence shown here is derived from an EMBL/GenBank/DDBJ whole genome shotgun (WGS) entry which is preliminary data.</text>
</comment>
<keyword evidence="3" id="KW-1185">Reference proteome</keyword>
<protein>
    <submittedName>
        <fullName evidence="2">Uncharacterized protein</fullName>
    </submittedName>
</protein>
<feature type="compositionally biased region" description="Acidic residues" evidence="1">
    <location>
        <begin position="419"/>
        <end position="435"/>
    </location>
</feature>
<dbReference type="AlphaFoldDB" id="A0AAV6WHD4"/>
<organism evidence="2 3">
    <name type="scientific">Buddleja alternifolia</name>
    <dbReference type="NCBI Taxonomy" id="168488"/>
    <lineage>
        <taxon>Eukaryota</taxon>
        <taxon>Viridiplantae</taxon>
        <taxon>Streptophyta</taxon>
        <taxon>Embryophyta</taxon>
        <taxon>Tracheophyta</taxon>
        <taxon>Spermatophyta</taxon>
        <taxon>Magnoliopsida</taxon>
        <taxon>eudicotyledons</taxon>
        <taxon>Gunneridae</taxon>
        <taxon>Pentapetalae</taxon>
        <taxon>asterids</taxon>
        <taxon>lamiids</taxon>
        <taxon>Lamiales</taxon>
        <taxon>Scrophulariaceae</taxon>
        <taxon>Buddlejeae</taxon>
        <taxon>Buddleja</taxon>
    </lineage>
</organism>
<evidence type="ECO:0000313" key="2">
    <source>
        <dbReference type="EMBL" id="KAG8367159.1"/>
    </source>
</evidence>
<gene>
    <name evidence="2" type="ORF">BUALT_Bualt16G0043600</name>
</gene>
<feature type="region of interest" description="Disordered" evidence="1">
    <location>
        <begin position="348"/>
        <end position="382"/>
    </location>
</feature>